<reference evidence="1 2" key="1">
    <citation type="journal article" date="2019" name="G3 (Bethesda)">
        <title>Sequencing of a Wild Apple (Malus baccata) Genome Unravels the Differences Between Cultivated and Wild Apple Species Regarding Disease Resistance and Cold Tolerance.</title>
        <authorList>
            <person name="Chen X."/>
        </authorList>
    </citation>
    <scope>NUCLEOTIDE SEQUENCE [LARGE SCALE GENOMIC DNA]</scope>
    <source>
        <strain evidence="2">cv. Shandingzi</strain>
        <tissue evidence="1">Leaves</tissue>
    </source>
</reference>
<name>A0A540LTF6_MALBA</name>
<keyword evidence="2" id="KW-1185">Reference proteome</keyword>
<evidence type="ECO:0000313" key="2">
    <source>
        <dbReference type="Proteomes" id="UP000315295"/>
    </source>
</evidence>
<evidence type="ECO:0000313" key="1">
    <source>
        <dbReference type="EMBL" id="TQD89803.1"/>
    </source>
</evidence>
<organism evidence="1 2">
    <name type="scientific">Malus baccata</name>
    <name type="common">Siberian crab apple</name>
    <name type="synonym">Pyrus baccata</name>
    <dbReference type="NCBI Taxonomy" id="106549"/>
    <lineage>
        <taxon>Eukaryota</taxon>
        <taxon>Viridiplantae</taxon>
        <taxon>Streptophyta</taxon>
        <taxon>Embryophyta</taxon>
        <taxon>Tracheophyta</taxon>
        <taxon>Spermatophyta</taxon>
        <taxon>Magnoliopsida</taxon>
        <taxon>eudicotyledons</taxon>
        <taxon>Gunneridae</taxon>
        <taxon>Pentapetalae</taxon>
        <taxon>rosids</taxon>
        <taxon>fabids</taxon>
        <taxon>Rosales</taxon>
        <taxon>Rosaceae</taxon>
        <taxon>Amygdaloideae</taxon>
        <taxon>Maleae</taxon>
        <taxon>Malus</taxon>
    </lineage>
</organism>
<proteinExistence type="predicted"/>
<dbReference type="EMBL" id="VIEB01000469">
    <property type="protein sequence ID" value="TQD89803.1"/>
    <property type="molecule type" value="Genomic_DNA"/>
</dbReference>
<protein>
    <submittedName>
        <fullName evidence="1">Uncharacterized protein</fullName>
    </submittedName>
</protein>
<accession>A0A540LTF6</accession>
<comment type="caution">
    <text evidence="1">The sequence shown here is derived from an EMBL/GenBank/DDBJ whole genome shotgun (WGS) entry which is preliminary data.</text>
</comment>
<dbReference type="AlphaFoldDB" id="A0A540LTF6"/>
<dbReference type="Proteomes" id="UP000315295">
    <property type="component" value="Unassembled WGS sequence"/>
</dbReference>
<sequence>MVQTHPHSSSRRVLASKVPNEHSQTLDKFAVLLWPKLSATSKEYTPTIRWRTEKKFCETSKCALSDT</sequence>
<gene>
    <name evidence="1" type="ORF">C1H46_024627</name>
</gene>